<evidence type="ECO:0000259" key="1">
    <source>
        <dbReference type="Pfam" id="PF01978"/>
    </source>
</evidence>
<accession>A0ABD5PZ83</accession>
<feature type="domain" description="Transcription regulator TrmB N-terminal" evidence="1">
    <location>
        <begin position="11"/>
        <end position="76"/>
    </location>
</feature>
<dbReference type="EMBL" id="JBHSHT010000001">
    <property type="protein sequence ID" value="MFC4823618.1"/>
    <property type="molecule type" value="Genomic_DNA"/>
</dbReference>
<dbReference type="AlphaFoldDB" id="A0ABD5PZ83"/>
<evidence type="ECO:0000313" key="2">
    <source>
        <dbReference type="EMBL" id="MFC4823618.1"/>
    </source>
</evidence>
<evidence type="ECO:0000313" key="3">
    <source>
        <dbReference type="Proteomes" id="UP001595945"/>
    </source>
</evidence>
<reference evidence="2 3" key="1">
    <citation type="journal article" date="2019" name="Int. J. Syst. Evol. Microbiol.">
        <title>The Global Catalogue of Microorganisms (GCM) 10K type strain sequencing project: providing services to taxonomists for standard genome sequencing and annotation.</title>
        <authorList>
            <consortium name="The Broad Institute Genomics Platform"/>
            <consortium name="The Broad Institute Genome Sequencing Center for Infectious Disease"/>
            <person name="Wu L."/>
            <person name="Ma J."/>
        </authorList>
    </citation>
    <scope>NUCLEOTIDE SEQUENCE [LARGE SCALE GENOMIC DNA]</scope>
    <source>
        <strain evidence="2 3">XZYJ18</strain>
    </source>
</reference>
<dbReference type="InterPro" id="IPR002831">
    <property type="entry name" value="Tscrpt_reg_TrmB_N"/>
</dbReference>
<protein>
    <submittedName>
        <fullName evidence="2">TrmB family transcriptional regulator</fullName>
    </submittedName>
</protein>
<dbReference type="Gene3D" id="1.10.10.10">
    <property type="entry name" value="Winged helix-like DNA-binding domain superfamily/Winged helix DNA-binding domain"/>
    <property type="match status" value="1"/>
</dbReference>
<name>A0ABD5PZ83_9EURY</name>
<dbReference type="SUPFAM" id="SSF56024">
    <property type="entry name" value="Phospholipase D/nuclease"/>
    <property type="match status" value="1"/>
</dbReference>
<organism evidence="2 3">
    <name type="scientific">Halorussus aquaticus</name>
    <dbReference type="NCBI Taxonomy" id="2953748"/>
    <lineage>
        <taxon>Archaea</taxon>
        <taxon>Methanobacteriati</taxon>
        <taxon>Methanobacteriota</taxon>
        <taxon>Stenosarchaea group</taxon>
        <taxon>Halobacteria</taxon>
        <taxon>Halobacteriales</taxon>
        <taxon>Haladaptataceae</taxon>
        <taxon>Halorussus</taxon>
    </lineage>
</organism>
<proteinExistence type="predicted"/>
<comment type="caution">
    <text evidence="2">The sequence shown here is derived from an EMBL/GenBank/DDBJ whole genome shotgun (WGS) entry which is preliminary data.</text>
</comment>
<dbReference type="InterPro" id="IPR036388">
    <property type="entry name" value="WH-like_DNA-bd_sf"/>
</dbReference>
<dbReference type="PANTHER" id="PTHR34293:SF1">
    <property type="entry name" value="HTH-TYPE TRANSCRIPTIONAL REGULATOR TRMBL2"/>
    <property type="match status" value="1"/>
</dbReference>
<dbReference type="Pfam" id="PF01978">
    <property type="entry name" value="TrmB"/>
    <property type="match status" value="1"/>
</dbReference>
<dbReference type="Proteomes" id="UP001595945">
    <property type="component" value="Unassembled WGS sequence"/>
</dbReference>
<dbReference type="GeneID" id="73047253"/>
<dbReference type="InterPro" id="IPR051797">
    <property type="entry name" value="TrmB-like"/>
</dbReference>
<dbReference type="InterPro" id="IPR036390">
    <property type="entry name" value="WH_DNA-bd_sf"/>
</dbReference>
<keyword evidence="3" id="KW-1185">Reference proteome</keyword>
<dbReference type="RefSeq" id="WP_254270207.1">
    <property type="nucleotide sequence ID" value="NZ_CP100401.1"/>
</dbReference>
<dbReference type="PANTHER" id="PTHR34293">
    <property type="entry name" value="HTH-TYPE TRANSCRIPTIONAL REGULATOR TRMBL2"/>
    <property type="match status" value="1"/>
</dbReference>
<sequence length="266" mass="29888">MDDGRVAVDALEQLGLTEYEARCFVALTRIPHGTAKEIGQVADIPRSRVYETMERLRDRGLVEFEEGEPRVFQSVSLDTALRTLRKEYDSYFETVEETLRRMEPVYKETQQAVWAISDHEQVTERVLDLVGDATDELVLLVFEETVLDDAVLTALAEADQRGVTVYVGTDVEAIRERVETAEFDAQVFATPLVEWFGSMTETPRIGRLLMADRGPVLASAIHGEKLPGVPNETAAWSDGIDHGFATFAERVLSYELERNVTESVED</sequence>
<dbReference type="Gene3D" id="3.30.870.10">
    <property type="entry name" value="Endonuclease Chain A"/>
    <property type="match status" value="1"/>
</dbReference>
<gene>
    <name evidence="2" type="ORF">ACFO9K_05040</name>
</gene>
<dbReference type="SUPFAM" id="SSF46785">
    <property type="entry name" value="Winged helix' DNA-binding domain"/>
    <property type="match status" value="1"/>
</dbReference>